<reference evidence="2 3" key="1">
    <citation type="journal article" date="2020" name="Biotechnol. Biofuels">
        <title>New insights from the biogas microbiome by comprehensive genome-resolved metagenomics of nearly 1600 species originating from multiple anaerobic digesters.</title>
        <authorList>
            <person name="Campanaro S."/>
            <person name="Treu L."/>
            <person name="Rodriguez-R L.M."/>
            <person name="Kovalovszki A."/>
            <person name="Ziels R.M."/>
            <person name="Maus I."/>
            <person name="Zhu X."/>
            <person name="Kougias P.G."/>
            <person name="Basile A."/>
            <person name="Luo G."/>
            <person name="Schluter A."/>
            <person name="Konstantinidis K.T."/>
            <person name="Angelidaki I."/>
        </authorList>
    </citation>
    <scope>NUCLEOTIDE SEQUENCE [LARGE SCALE GENOMIC DNA]</scope>
    <source>
        <strain evidence="2">AS27yjCOA_202</strain>
    </source>
</reference>
<dbReference type="PANTHER" id="PTHR33427:SF2">
    <property type="entry name" value="TRICHOHYALIN"/>
    <property type="match status" value="1"/>
</dbReference>
<name>A0A7X9HSD2_UNCKA</name>
<dbReference type="GO" id="GO:0003676">
    <property type="term" value="F:nucleic acid binding"/>
    <property type="evidence" value="ECO:0007669"/>
    <property type="project" value="InterPro"/>
</dbReference>
<accession>A0A7X9HSD2</accession>
<protein>
    <submittedName>
        <fullName evidence="2">HNH endonuclease</fullName>
    </submittedName>
</protein>
<evidence type="ECO:0000313" key="3">
    <source>
        <dbReference type="Proteomes" id="UP000590542"/>
    </source>
</evidence>
<dbReference type="EMBL" id="JAAZNV010000003">
    <property type="protein sequence ID" value="NMB91237.1"/>
    <property type="molecule type" value="Genomic_DNA"/>
</dbReference>
<dbReference type="GO" id="GO:0008270">
    <property type="term" value="F:zinc ion binding"/>
    <property type="evidence" value="ECO:0007669"/>
    <property type="project" value="InterPro"/>
</dbReference>
<proteinExistence type="predicted"/>
<comment type="caution">
    <text evidence="2">The sequence shown here is derived from an EMBL/GenBank/DDBJ whole genome shotgun (WGS) entry which is preliminary data.</text>
</comment>
<sequence>MIRSYTNEEINSVWAKGIVVVGYDTNYVRKDCYGALMERKNYGNRNSKFGWEIDHLVPVSAGGLDTISNLQPLQWENNASKGDKTLLSTLFRRS</sequence>
<keyword evidence="2" id="KW-0255">Endonuclease</keyword>
<gene>
    <name evidence="2" type="ORF">GYA37_00105</name>
</gene>
<dbReference type="PANTHER" id="PTHR33427">
    <property type="entry name" value="HNH ENDONUCLEASE"/>
    <property type="match status" value="1"/>
</dbReference>
<dbReference type="Gene3D" id="1.10.30.50">
    <property type="match status" value="1"/>
</dbReference>
<feature type="domain" description="HNH" evidence="1">
    <location>
        <begin position="51"/>
        <end position="82"/>
    </location>
</feature>
<organism evidence="2 3">
    <name type="scientific">candidate division WWE3 bacterium</name>
    <dbReference type="NCBI Taxonomy" id="2053526"/>
    <lineage>
        <taxon>Bacteria</taxon>
        <taxon>Katanobacteria</taxon>
    </lineage>
</organism>
<evidence type="ECO:0000313" key="2">
    <source>
        <dbReference type="EMBL" id="NMB91237.1"/>
    </source>
</evidence>
<dbReference type="CDD" id="cd00085">
    <property type="entry name" value="HNHc"/>
    <property type="match status" value="1"/>
</dbReference>
<keyword evidence="2" id="KW-0378">Hydrolase</keyword>
<keyword evidence="2" id="KW-0540">Nuclease</keyword>
<dbReference type="AlphaFoldDB" id="A0A7X9HSD2"/>
<dbReference type="Pfam" id="PF01844">
    <property type="entry name" value="HNH"/>
    <property type="match status" value="1"/>
</dbReference>
<evidence type="ECO:0000259" key="1">
    <source>
        <dbReference type="Pfam" id="PF01844"/>
    </source>
</evidence>
<dbReference type="Proteomes" id="UP000590542">
    <property type="component" value="Unassembled WGS sequence"/>
</dbReference>
<dbReference type="InterPro" id="IPR003615">
    <property type="entry name" value="HNH_nuc"/>
</dbReference>
<dbReference type="GO" id="GO:0004519">
    <property type="term" value="F:endonuclease activity"/>
    <property type="evidence" value="ECO:0007669"/>
    <property type="project" value="UniProtKB-KW"/>
</dbReference>
<dbReference type="InterPro" id="IPR002711">
    <property type="entry name" value="HNH"/>
</dbReference>